<dbReference type="InterPro" id="IPR001100">
    <property type="entry name" value="Pyr_nuc-diS_OxRdtase"/>
</dbReference>
<feature type="domain" description="FAD/NAD(P)-binding" evidence="10">
    <location>
        <begin position="57"/>
        <end position="346"/>
    </location>
</feature>
<sequence length="527" mass="54152">MAIARNAGGAGSGGAGPALTTQAAEASRRAVLSGPQEAQGSPEAAQGHGSPDSHDSYDVVVIGGGPAGENAAQYAIAGTGMTAAIVEGELMGGECSYFACMPSKALLRPLEVAAASRSLPGLRPAELDAPALLERRDRWASHYDDAGQVRWAQGAGITVVRGWGRLAGERRVAVSGPAGERVLLARQAVVLATGSRPVVPDPLSEVAAWDSRDATAVQEVPVRLVIVGGGVVACEAATWMSALGSEVTMLVRGPRLLSTAEPFASQIVAESLAGLGVRVLTGARVSAASRPRRQDRPALGRLHGGPVSLEVARGGVRESIEADEVIVATGRRPLLEGLGLESVGLSAEDVVSGRMPQWLDAVGDASGGAPLTHMGKYQARVVGERIAARATGREPEPVAGDVPVPRVVFTDPQVASCGLTEAQAREAGLEVATAQVAYTSAAGAALLRDDARGRAQLVVDRAARAIVGATFVGPEAGELIHAATIAIVGEVPVERLRHAVPAYPTASEIWLRLIESLPAELLHPDRS</sequence>
<dbReference type="Gene3D" id="3.50.50.60">
    <property type="entry name" value="FAD/NAD(P)-binding domain"/>
    <property type="match status" value="2"/>
</dbReference>
<dbReference type="PIRSF" id="PIRSF000350">
    <property type="entry name" value="Mercury_reductase_MerA"/>
    <property type="match status" value="1"/>
</dbReference>
<dbReference type="FunFam" id="3.30.390.30:FF:000001">
    <property type="entry name" value="Dihydrolipoyl dehydrogenase"/>
    <property type="match status" value="1"/>
</dbReference>
<feature type="binding site" evidence="6">
    <location>
        <begin position="193"/>
        <end position="195"/>
    </location>
    <ligand>
        <name>FAD</name>
        <dbReference type="ChEBI" id="CHEBI:57692"/>
    </ligand>
</feature>
<feature type="binding site" evidence="6">
    <location>
        <position position="164"/>
    </location>
    <ligand>
        <name>FAD</name>
        <dbReference type="ChEBI" id="CHEBI:57692"/>
    </ligand>
</feature>
<reference evidence="11 12" key="1">
    <citation type="submission" date="2018-12" db="EMBL/GenBank/DDBJ databases">
        <authorList>
            <consortium name="Pathogen Informatics"/>
        </authorList>
    </citation>
    <scope>NUCLEOTIDE SEQUENCE [LARGE SCALE GENOMIC DNA]</scope>
    <source>
        <strain evidence="11 12">NCTC11923</strain>
    </source>
</reference>
<dbReference type="Gene3D" id="3.30.390.30">
    <property type="match status" value="1"/>
</dbReference>
<keyword evidence="3 6" id="KW-0274">FAD</keyword>
<dbReference type="EMBL" id="LR134363">
    <property type="protein sequence ID" value="VEG74446.1"/>
    <property type="molecule type" value="Genomic_DNA"/>
</dbReference>
<dbReference type="PANTHER" id="PTHR22912">
    <property type="entry name" value="DISULFIDE OXIDOREDUCTASE"/>
    <property type="match status" value="1"/>
</dbReference>
<dbReference type="SUPFAM" id="SSF55424">
    <property type="entry name" value="FAD/NAD-linked reductases, dimerisation (C-terminal) domain"/>
    <property type="match status" value="1"/>
</dbReference>
<evidence type="ECO:0000256" key="4">
    <source>
        <dbReference type="ARBA" id="ARBA00023002"/>
    </source>
</evidence>
<dbReference type="InterPro" id="IPR050151">
    <property type="entry name" value="Class-I_Pyr_Nuc-Dis_Oxidored"/>
</dbReference>
<name>A0A3S4WJR2_9ACTO</name>
<dbReference type="RefSeq" id="WP_084501164.1">
    <property type="nucleotide sequence ID" value="NZ_CBCRWE010000007.1"/>
</dbReference>
<dbReference type="PRINTS" id="PR00368">
    <property type="entry name" value="FADPNR"/>
</dbReference>
<dbReference type="STRING" id="1278298.GCA_000428685_01445"/>
<evidence type="ECO:0000256" key="1">
    <source>
        <dbReference type="ARBA" id="ARBA00007532"/>
    </source>
</evidence>
<protein>
    <submittedName>
        <fullName evidence="11">Dihydrolipoyl dehydrogenase</fullName>
        <ecNumber evidence="11">1.8.1.4</ecNumber>
    </submittedName>
</protein>
<evidence type="ECO:0000259" key="10">
    <source>
        <dbReference type="Pfam" id="PF07992"/>
    </source>
</evidence>
<feature type="binding site" evidence="6">
    <location>
        <position position="330"/>
    </location>
    <ligand>
        <name>NAD(+)</name>
        <dbReference type="ChEBI" id="CHEBI:57540"/>
    </ligand>
</feature>
<dbReference type="Pfam" id="PF02852">
    <property type="entry name" value="Pyr_redox_dim"/>
    <property type="match status" value="1"/>
</dbReference>
<dbReference type="KEGG" id="asla:NCTC11923_01080"/>
<comment type="similarity">
    <text evidence="1">Belongs to the class-I pyridine nucleotide-disulfide oxidoreductase family.</text>
</comment>
<accession>A0A3S4WJR2</accession>
<evidence type="ECO:0000256" key="6">
    <source>
        <dbReference type="PIRSR" id="PIRSR000350-3"/>
    </source>
</evidence>
<evidence type="ECO:0000313" key="12">
    <source>
        <dbReference type="Proteomes" id="UP000276899"/>
    </source>
</evidence>
<keyword evidence="2" id="KW-0285">Flavoprotein</keyword>
<dbReference type="Proteomes" id="UP000276899">
    <property type="component" value="Chromosome"/>
</dbReference>
<dbReference type="InterPro" id="IPR004099">
    <property type="entry name" value="Pyr_nucl-diS_OxRdtase_dimer"/>
</dbReference>
<keyword evidence="4 11" id="KW-0560">Oxidoreductase</keyword>
<comment type="cofactor">
    <cofactor evidence="6">
        <name>FAD</name>
        <dbReference type="ChEBI" id="CHEBI:57692"/>
    </cofactor>
    <text evidence="6">Binds 1 FAD per subunit.</text>
</comment>
<dbReference type="PANTHER" id="PTHR22912:SF151">
    <property type="entry name" value="DIHYDROLIPOYL DEHYDROGENASE, MITOCHONDRIAL"/>
    <property type="match status" value="1"/>
</dbReference>
<evidence type="ECO:0000256" key="8">
    <source>
        <dbReference type="SAM" id="MobiDB-lite"/>
    </source>
</evidence>
<feature type="domain" description="Pyridine nucleotide-disulphide oxidoreductase dimerisation" evidence="9">
    <location>
        <begin position="404"/>
        <end position="510"/>
    </location>
</feature>
<dbReference type="GO" id="GO:0004148">
    <property type="term" value="F:dihydrolipoyl dehydrogenase (NADH) activity"/>
    <property type="evidence" value="ECO:0007669"/>
    <property type="project" value="UniProtKB-EC"/>
</dbReference>
<proteinExistence type="inferred from homology"/>
<feature type="region of interest" description="Disordered" evidence="8">
    <location>
        <begin position="1"/>
        <end position="58"/>
    </location>
</feature>
<keyword evidence="5 6" id="KW-0520">NAD</keyword>
<evidence type="ECO:0000256" key="2">
    <source>
        <dbReference type="ARBA" id="ARBA00022630"/>
    </source>
</evidence>
<dbReference type="AlphaFoldDB" id="A0A3S4WJR2"/>
<evidence type="ECO:0000256" key="7">
    <source>
        <dbReference type="PIRSR" id="PIRSR000350-4"/>
    </source>
</evidence>
<keyword evidence="6" id="KW-0547">Nucleotide-binding</keyword>
<dbReference type="EC" id="1.8.1.4" evidence="11"/>
<evidence type="ECO:0000259" key="9">
    <source>
        <dbReference type="Pfam" id="PF02852"/>
    </source>
</evidence>
<dbReference type="InterPro" id="IPR036188">
    <property type="entry name" value="FAD/NAD-bd_sf"/>
</dbReference>
<feature type="disulfide bond" description="Redox-active" evidence="7">
    <location>
        <begin position="95"/>
        <end position="100"/>
    </location>
</feature>
<dbReference type="InterPro" id="IPR023753">
    <property type="entry name" value="FAD/NAD-binding_dom"/>
</dbReference>
<dbReference type="PRINTS" id="PR00411">
    <property type="entry name" value="PNDRDTASEI"/>
</dbReference>
<feature type="binding site" evidence="6">
    <location>
        <position position="364"/>
    </location>
    <ligand>
        <name>FAD</name>
        <dbReference type="ChEBI" id="CHEBI:57692"/>
    </ligand>
</feature>
<dbReference type="GO" id="GO:0050660">
    <property type="term" value="F:flavin adenine dinucleotide binding"/>
    <property type="evidence" value="ECO:0007669"/>
    <property type="project" value="TreeGrafter"/>
</dbReference>
<feature type="binding site" evidence="6">
    <location>
        <position position="104"/>
    </location>
    <ligand>
        <name>FAD</name>
        <dbReference type="ChEBI" id="CHEBI:57692"/>
    </ligand>
</feature>
<evidence type="ECO:0000256" key="5">
    <source>
        <dbReference type="ARBA" id="ARBA00023027"/>
    </source>
</evidence>
<dbReference type="Pfam" id="PF07992">
    <property type="entry name" value="Pyr_redox_2"/>
    <property type="match status" value="1"/>
</dbReference>
<organism evidence="11 12">
    <name type="scientific">Actinomyces slackii</name>
    <dbReference type="NCBI Taxonomy" id="52774"/>
    <lineage>
        <taxon>Bacteria</taxon>
        <taxon>Bacillati</taxon>
        <taxon>Actinomycetota</taxon>
        <taxon>Actinomycetes</taxon>
        <taxon>Actinomycetales</taxon>
        <taxon>Actinomycetaceae</taxon>
        <taxon>Actinomyces</taxon>
    </lineage>
</organism>
<dbReference type="GO" id="GO:0006103">
    <property type="term" value="P:2-oxoglutarate metabolic process"/>
    <property type="evidence" value="ECO:0007669"/>
    <property type="project" value="TreeGrafter"/>
</dbReference>
<feature type="binding site" evidence="6">
    <location>
        <begin position="228"/>
        <end position="235"/>
    </location>
    <ligand>
        <name>NAD(+)</name>
        <dbReference type="ChEBI" id="CHEBI:57540"/>
    </ligand>
</feature>
<dbReference type="InterPro" id="IPR016156">
    <property type="entry name" value="FAD/NAD-linked_Rdtase_dimer_sf"/>
</dbReference>
<gene>
    <name evidence="11" type="primary">lpd</name>
    <name evidence="11" type="ORF">NCTC11923_01080</name>
</gene>
<keyword evidence="12" id="KW-1185">Reference proteome</keyword>
<evidence type="ECO:0000313" key="11">
    <source>
        <dbReference type="EMBL" id="VEG74446.1"/>
    </source>
</evidence>
<dbReference type="SUPFAM" id="SSF51905">
    <property type="entry name" value="FAD/NAD(P)-binding domain"/>
    <property type="match status" value="1"/>
</dbReference>
<evidence type="ECO:0000256" key="3">
    <source>
        <dbReference type="ARBA" id="ARBA00022827"/>
    </source>
</evidence>